<dbReference type="Pfam" id="PF14021">
    <property type="entry name" value="TNT"/>
    <property type="match status" value="1"/>
</dbReference>
<protein>
    <submittedName>
        <fullName evidence="4">TNT domain-containing protein</fullName>
    </submittedName>
</protein>
<organism evidence="4 5">
    <name type="scientific">Micromonospora vulcania</name>
    <dbReference type="NCBI Taxonomy" id="1441873"/>
    <lineage>
        <taxon>Bacteria</taxon>
        <taxon>Bacillati</taxon>
        <taxon>Actinomycetota</taxon>
        <taxon>Actinomycetes</taxon>
        <taxon>Micromonosporales</taxon>
        <taxon>Micromonosporaceae</taxon>
        <taxon>Micromonospora</taxon>
    </lineage>
</organism>
<proteinExistence type="predicted"/>
<dbReference type="EMBL" id="JBHSQS010000013">
    <property type="protein sequence ID" value="MFC5925987.1"/>
    <property type="molecule type" value="Genomic_DNA"/>
</dbReference>
<feature type="signal peptide" evidence="2">
    <location>
        <begin position="1"/>
        <end position="23"/>
    </location>
</feature>
<name>A0ABW1HB59_9ACTN</name>
<evidence type="ECO:0000256" key="2">
    <source>
        <dbReference type="SAM" id="SignalP"/>
    </source>
</evidence>
<gene>
    <name evidence="4" type="ORF">ACFQGL_21870</name>
</gene>
<evidence type="ECO:0000313" key="5">
    <source>
        <dbReference type="Proteomes" id="UP001596226"/>
    </source>
</evidence>
<keyword evidence="2" id="KW-0732">Signal</keyword>
<evidence type="ECO:0000313" key="4">
    <source>
        <dbReference type="EMBL" id="MFC5925987.1"/>
    </source>
</evidence>
<keyword evidence="5" id="KW-1185">Reference proteome</keyword>
<feature type="domain" description="TNT" evidence="3">
    <location>
        <begin position="154"/>
        <end position="261"/>
    </location>
</feature>
<sequence>MKRRRWLIAVLSGAALILLPAGAHQIAAPIPQAQATALNEDPDGPGGPRSPAARSDDQPQPPPQQTLCRPGLPPNAPATSEFLDNNRLLGPAQLPAASPVGPLLAGYQRFGVQTEAQFLARYTAGSPASFLYPPQQGYVLDPNGAAIKNRQTMLAGYRLDRFGFPGGAFLAPLGTPFGARSLPPQNLNTPPPRPGVPPAAPLANYHTYCVLKAFDVDSGPIAPWFAQPGLGTQFQLNPAYLPQAGATLSVQWLIDNHFLVEEYLGGDTPACTADAMPRQGGLGGGVPIC</sequence>
<feature type="chain" id="PRO_5047107723" evidence="2">
    <location>
        <begin position="24"/>
        <end position="289"/>
    </location>
</feature>
<feature type="region of interest" description="Disordered" evidence="1">
    <location>
        <begin position="36"/>
        <end position="78"/>
    </location>
</feature>
<dbReference type="InterPro" id="IPR025331">
    <property type="entry name" value="TNT"/>
</dbReference>
<evidence type="ECO:0000259" key="3">
    <source>
        <dbReference type="Pfam" id="PF14021"/>
    </source>
</evidence>
<accession>A0ABW1HB59</accession>
<dbReference type="PANTHER" id="PTHR42059">
    <property type="entry name" value="TNT DOMAIN-CONTAINING PROTEIN"/>
    <property type="match status" value="1"/>
</dbReference>
<dbReference type="RefSeq" id="WP_377514115.1">
    <property type="nucleotide sequence ID" value="NZ_JBHSQS010000013.1"/>
</dbReference>
<dbReference type="PANTHER" id="PTHR42059:SF1">
    <property type="entry name" value="TNT DOMAIN-CONTAINING PROTEIN"/>
    <property type="match status" value="1"/>
</dbReference>
<dbReference type="InterPro" id="IPR053024">
    <property type="entry name" value="Fungal_surface_NADase"/>
</dbReference>
<reference evidence="5" key="1">
    <citation type="journal article" date="2019" name="Int. J. Syst. Evol. Microbiol.">
        <title>The Global Catalogue of Microorganisms (GCM) 10K type strain sequencing project: providing services to taxonomists for standard genome sequencing and annotation.</title>
        <authorList>
            <consortium name="The Broad Institute Genomics Platform"/>
            <consortium name="The Broad Institute Genome Sequencing Center for Infectious Disease"/>
            <person name="Wu L."/>
            <person name="Ma J."/>
        </authorList>
    </citation>
    <scope>NUCLEOTIDE SEQUENCE [LARGE SCALE GENOMIC DNA]</scope>
    <source>
        <strain evidence="5">CGMCC 4.7144</strain>
    </source>
</reference>
<comment type="caution">
    <text evidence="4">The sequence shown here is derived from an EMBL/GenBank/DDBJ whole genome shotgun (WGS) entry which is preliminary data.</text>
</comment>
<evidence type="ECO:0000256" key="1">
    <source>
        <dbReference type="SAM" id="MobiDB-lite"/>
    </source>
</evidence>
<dbReference type="Proteomes" id="UP001596226">
    <property type="component" value="Unassembled WGS sequence"/>
</dbReference>